<dbReference type="Proteomes" id="UP000472277">
    <property type="component" value="Chromosome 13"/>
</dbReference>
<dbReference type="InterPro" id="IPR043193">
    <property type="entry name" value="GLOD4"/>
</dbReference>
<proteinExistence type="predicted"/>
<dbReference type="Gene3D" id="3.10.180.10">
    <property type="entry name" value="2,3-Dihydroxybiphenyl 1,2-Dioxygenase, domain 1"/>
    <property type="match status" value="2"/>
</dbReference>
<sequence length="296" mass="33035">IMALRRALHFGFKVGDRSKTVTFYQDVLCMTILRHKELQEGCKATCKGPYDGKWSKTTFGFGPEDDDFVAELIYNYRVGEYRLGNNFLGLPLESSQAVSNAKLLGWPLTGVGKGLYLAEAPGGYRFYLVDKEQPPNDPVQKVCLAVSDLHKSIHCCSSLLGTKVKEGNEEKKTVLMLFAETQCKLELHNIVGTVDHGTAFGQIAFSFPCEQLTDLEALMMKGNHKTLTLLVSLDSPGKATVQVVIWTDSDAHEISLLSYWDPNVLTRIVKQGTFDKWGHFTSAPKENMYTQKQKGK</sequence>
<organism evidence="2 3">
    <name type="scientific">Salmo trutta</name>
    <name type="common">Brown trout</name>
    <dbReference type="NCBI Taxonomy" id="8032"/>
    <lineage>
        <taxon>Eukaryota</taxon>
        <taxon>Metazoa</taxon>
        <taxon>Chordata</taxon>
        <taxon>Craniata</taxon>
        <taxon>Vertebrata</taxon>
        <taxon>Euteleostomi</taxon>
        <taxon>Actinopterygii</taxon>
        <taxon>Neopterygii</taxon>
        <taxon>Teleostei</taxon>
        <taxon>Protacanthopterygii</taxon>
        <taxon>Salmoniformes</taxon>
        <taxon>Salmonidae</taxon>
        <taxon>Salmoninae</taxon>
        <taxon>Salmo</taxon>
    </lineage>
</organism>
<protein>
    <submittedName>
        <fullName evidence="2">Glyoxalase domain containing 4</fullName>
    </submittedName>
</protein>
<dbReference type="PANTHER" id="PTHR46466:SF1">
    <property type="entry name" value="GLYOXALASE DOMAIN-CONTAINING PROTEIN 4"/>
    <property type="match status" value="1"/>
</dbReference>
<dbReference type="SUPFAM" id="SSF54593">
    <property type="entry name" value="Glyoxalase/Bleomycin resistance protein/Dihydroxybiphenyl dioxygenase"/>
    <property type="match status" value="1"/>
</dbReference>
<gene>
    <name evidence="2" type="primary">GLOD4</name>
</gene>
<dbReference type="OMA" id="NDECKMS"/>
<accession>A0A674ABW6</accession>
<dbReference type="InterPro" id="IPR029068">
    <property type="entry name" value="Glyas_Bleomycin-R_OHBP_Dase"/>
</dbReference>
<evidence type="ECO:0000313" key="2">
    <source>
        <dbReference type="Ensembl" id="ENSSTUP00000056934.1"/>
    </source>
</evidence>
<feature type="domain" description="VOC" evidence="1">
    <location>
        <begin position="6"/>
        <end position="131"/>
    </location>
</feature>
<dbReference type="InterPro" id="IPR037523">
    <property type="entry name" value="VOC_core"/>
</dbReference>
<dbReference type="InParanoid" id="A0A674ABW6"/>
<dbReference type="InterPro" id="IPR059155">
    <property type="entry name" value="GLOD4_dom"/>
</dbReference>
<dbReference type="PROSITE" id="PS51819">
    <property type="entry name" value="VOC"/>
    <property type="match status" value="1"/>
</dbReference>
<name>A0A674ABW6_SALTR</name>
<dbReference type="Pfam" id="PF21701">
    <property type="entry name" value="GLOD4_C"/>
    <property type="match status" value="1"/>
</dbReference>
<evidence type="ECO:0000313" key="3">
    <source>
        <dbReference type="Proteomes" id="UP000472277"/>
    </source>
</evidence>
<dbReference type="PANTHER" id="PTHR46466">
    <property type="entry name" value="GLYOXALASE DOMAIN-CONTAINING PROTEIN 4"/>
    <property type="match status" value="1"/>
</dbReference>
<dbReference type="GeneTree" id="ENSGT00390000012340"/>
<evidence type="ECO:0000259" key="1">
    <source>
        <dbReference type="PROSITE" id="PS51819"/>
    </source>
</evidence>
<reference evidence="2" key="2">
    <citation type="submission" date="2025-09" db="UniProtKB">
        <authorList>
            <consortium name="Ensembl"/>
        </authorList>
    </citation>
    <scope>IDENTIFICATION</scope>
</reference>
<reference evidence="2" key="1">
    <citation type="submission" date="2025-08" db="UniProtKB">
        <authorList>
            <consortium name="Ensembl"/>
        </authorList>
    </citation>
    <scope>IDENTIFICATION</scope>
</reference>
<dbReference type="AlphaFoldDB" id="A0A674ABW6"/>
<keyword evidence="3" id="KW-1185">Reference proteome</keyword>
<dbReference type="Pfam" id="PF21207">
    <property type="entry name" value="GLOD4_N"/>
    <property type="match status" value="1"/>
</dbReference>
<dbReference type="Ensembl" id="ENSSTUT00000059668.1">
    <property type="protein sequence ID" value="ENSSTUP00000056934.1"/>
    <property type="gene ID" value="ENSSTUG00000024278.1"/>
</dbReference>